<proteinExistence type="predicted"/>
<reference evidence="2" key="1">
    <citation type="submission" date="2025-08" db="UniProtKB">
        <authorList>
            <consortium name="RefSeq"/>
        </authorList>
    </citation>
    <scope>IDENTIFICATION</scope>
    <source>
        <strain evidence="2">15112-1751.03</strain>
        <tissue evidence="2">Whole Adult</tissue>
    </source>
</reference>
<dbReference type="Proteomes" id="UP000515160">
    <property type="component" value="Chromosome 3"/>
</dbReference>
<protein>
    <submittedName>
        <fullName evidence="2">Uncharacterized protein LOC127565643 isoform X1</fullName>
    </submittedName>
</protein>
<keyword evidence="1" id="KW-1185">Reference proteome</keyword>
<evidence type="ECO:0000313" key="2">
    <source>
        <dbReference type="RefSeq" id="XP_051861123.1"/>
    </source>
</evidence>
<sequence>MDSDTNECLTPKNNILAIGDQFPRNPHKKRDRAKRDFNAEFTKRLSQLVMGDPNVIAEDKFVMDEIYLNIVKVDDLTQHYVFSINKNTTDKWMSHVQLIDVKYVFRAIKKKLSNEKWISEYVMEKTFDNKDTKRFKVDDMVYQAKSDSIKEQRRQIFNYVCFLQQEFRKQRKLLPATQLIKMVLMTNFVIGQAYILPIAKYEYVNFINQKLKSFVFAYKFVSSSLGLAL</sequence>
<dbReference type="GeneID" id="127565643"/>
<gene>
    <name evidence="2" type="primary">LOC127565643</name>
</gene>
<dbReference type="OrthoDB" id="7844936at2759"/>
<evidence type="ECO:0000313" key="1">
    <source>
        <dbReference type="Proteomes" id="UP000515160"/>
    </source>
</evidence>
<dbReference type="AlphaFoldDB" id="A0A9C6T446"/>
<name>A0A9C6T446_DROAB</name>
<dbReference type="RefSeq" id="XP_051861123.1">
    <property type="nucleotide sequence ID" value="XM_052005163.1"/>
</dbReference>
<accession>A0A9C6T446</accession>
<organism evidence="1 2">
    <name type="scientific">Drosophila albomicans</name>
    <name type="common">Fruit fly</name>
    <dbReference type="NCBI Taxonomy" id="7291"/>
    <lineage>
        <taxon>Eukaryota</taxon>
        <taxon>Metazoa</taxon>
        <taxon>Ecdysozoa</taxon>
        <taxon>Arthropoda</taxon>
        <taxon>Hexapoda</taxon>
        <taxon>Insecta</taxon>
        <taxon>Pterygota</taxon>
        <taxon>Neoptera</taxon>
        <taxon>Endopterygota</taxon>
        <taxon>Diptera</taxon>
        <taxon>Brachycera</taxon>
        <taxon>Muscomorpha</taxon>
        <taxon>Ephydroidea</taxon>
        <taxon>Drosophilidae</taxon>
        <taxon>Drosophila</taxon>
    </lineage>
</organism>